<keyword evidence="2" id="KW-0472">Membrane</keyword>
<evidence type="ECO:0000256" key="1">
    <source>
        <dbReference type="SAM" id="MobiDB-lite"/>
    </source>
</evidence>
<protein>
    <recommendedName>
        <fullName evidence="3">DUF2510 domain-containing protein</fullName>
    </recommendedName>
</protein>
<feature type="domain" description="DUF2510" evidence="3">
    <location>
        <begin position="8"/>
        <end position="40"/>
    </location>
</feature>
<keyword evidence="2" id="KW-1133">Transmembrane helix</keyword>
<comment type="caution">
    <text evidence="4">The sequence shown here is derived from an EMBL/GenBank/DDBJ whole genome shotgun (WGS) entry which is preliminary data.</text>
</comment>
<accession>A0ABP7Y2W7</accession>
<sequence length="235" mass="25098">MTENDTPPGWYPDTQVPGQQRYWDGSQWTAQVAPLAPAPTQYPTAPMAAGEADRPWFKKKRFLLPIAAVVLIGIGGAAGGGSDDEKPTASDTPASASPTTSAVEDAADDESSAEPTAKAEPADTADDQPAPDDGTKPSFVLPKQNGDWRLDSLQIRKDGLGSFDGIGRITYTGDDQDGGDNFFTVTLFARDRTTIVTTLDGSATDVKPGQTVTVQFISFDDFKPGRFPFTFQNNF</sequence>
<keyword evidence="5" id="KW-1185">Reference proteome</keyword>
<gene>
    <name evidence="4" type="ORF">GCM10022215_42600</name>
</gene>
<keyword evidence="2" id="KW-0812">Transmembrane</keyword>
<evidence type="ECO:0000256" key="2">
    <source>
        <dbReference type="SAM" id="Phobius"/>
    </source>
</evidence>
<name>A0ABP7Y2W7_9ACTN</name>
<feature type="region of interest" description="Disordered" evidence="1">
    <location>
        <begin position="79"/>
        <end position="144"/>
    </location>
</feature>
<feature type="transmembrane region" description="Helical" evidence="2">
    <location>
        <begin position="62"/>
        <end position="81"/>
    </location>
</feature>
<evidence type="ECO:0000313" key="4">
    <source>
        <dbReference type="EMBL" id="GAA4129735.1"/>
    </source>
</evidence>
<dbReference type="Proteomes" id="UP001501495">
    <property type="component" value="Unassembled WGS sequence"/>
</dbReference>
<organism evidence="4 5">
    <name type="scientific">Nocardioides fonticola</name>
    <dbReference type="NCBI Taxonomy" id="450363"/>
    <lineage>
        <taxon>Bacteria</taxon>
        <taxon>Bacillati</taxon>
        <taxon>Actinomycetota</taxon>
        <taxon>Actinomycetes</taxon>
        <taxon>Propionibacteriales</taxon>
        <taxon>Nocardioidaceae</taxon>
        <taxon>Nocardioides</taxon>
    </lineage>
</organism>
<feature type="region of interest" description="Disordered" evidence="1">
    <location>
        <begin position="1"/>
        <end position="20"/>
    </location>
</feature>
<dbReference type="Pfam" id="PF10708">
    <property type="entry name" value="DUF2510"/>
    <property type="match status" value="1"/>
</dbReference>
<dbReference type="EMBL" id="BAAAZH010000036">
    <property type="protein sequence ID" value="GAA4129735.1"/>
    <property type="molecule type" value="Genomic_DNA"/>
</dbReference>
<dbReference type="InterPro" id="IPR018929">
    <property type="entry name" value="DUF2510"/>
</dbReference>
<evidence type="ECO:0000313" key="5">
    <source>
        <dbReference type="Proteomes" id="UP001501495"/>
    </source>
</evidence>
<proteinExistence type="predicted"/>
<reference evidence="5" key="1">
    <citation type="journal article" date="2019" name="Int. J. Syst. Evol. Microbiol.">
        <title>The Global Catalogue of Microorganisms (GCM) 10K type strain sequencing project: providing services to taxonomists for standard genome sequencing and annotation.</title>
        <authorList>
            <consortium name="The Broad Institute Genomics Platform"/>
            <consortium name="The Broad Institute Genome Sequencing Center for Infectious Disease"/>
            <person name="Wu L."/>
            <person name="Ma J."/>
        </authorList>
    </citation>
    <scope>NUCLEOTIDE SEQUENCE [LARGE SCALE GENOMIC DNA]</scope>
    <source>
        <strain evidence="5">JCM 16703</strain>
    </source>
</reference>
<dbReference type="RefSeq" id="WP_344735557.1">
    <property type="nucleotide sequence ID" value="NZ_BAAAZH010000036.1"/>
</dbReference>
<feature type="compositionally biased region" description="Low complexity" evidence="1">
    <location>
        <begin position="89"/>
        <end position="104"/>
    </location>
</feature>
<evidence type="ECO:0000259" key="3">
    <source>
        <dbReference type="Pfam" id="PF10708"/>
    </source>
</evidence>